<keyword evidence="9 10" id="KW-0012">Acyltransferase</keyword>
<dbReference type="PANTHER" id="PTHR22883:SF301">
    <property type="entry name" value="PALMITOYLTRANSFERASE ZDHHC12"/>
    <property type="match status" value="1"/>
</dbReference>
<dbReference type="EC" id="2.3.1.225" evidence="10"/>
<dbReference type="GO" id="GO:0005794">
    <property type="term" value="C:Golgi apparatus"/>
    <property type="evidence" value="ECO:0007669"/>
    <property type="project" value="TreeGrafter"/>
</dbReference>
<evidence type="ECO:0000259" key="11">
    <source>
        <dbReference type="Pfam" id="PF01529"/>
    </source>
</evidence>
<comment type="catalytic activity">
    <reaction evidence="10">
        <text>L-cysteinyl-[protein] + hexadecanoyl-CoA = S-hexadecanoyl-L-cysteinyl-[protein] + CoA</text>
        <dbReference type="Rhea" id="RHEA:36683"/>
        <dbReference type="Rhea" id="RHEA-COMP:10131"/>
        <dbReference type="Rhea" id="RHEA-COMP:11032"/>
        <dbReference type="ChEBI" id="CHEBI:29950"/>
        <dbReference type="ChEBI" id="CHEBI:57287"/>
        <dbReference type="ChEBI" id="CHEBI:57379"/>
        <dbReference type="ChEBI" id="CHEBI:74151"/>
        <dbReference type="EC" id="2.3.1.225"/>
    </reaction>
</comment>
<evidence type="ECO:0000256" key="4">
    <source>
        <dbReference type="ARBA" id="ARBA00022692"/>
    </source>
</evidence>
<keyword evidence="5 10" id="KW-1133">Transmembrane helix</keyword>
<keyword evidence="6 10" id="KW-0472">Membrane</keyword>
<evidence type="ECO:0000256" key="10">
    <source>
        <dbReference type="RuleBase" id="RU079119"/>
    </source>
</evidence>
<dbReference type="Pfam" id="PF01529">
    <property type="entry name" value="DHHC"/>
    <property type="match status" value="1"/>
</dbReference>
<feature type="transmembrane region" description="Helical" evidence="10">
    <location>
        <begin position="182"/>
        <end position="206"/>
    </location>
</feature>
<comment type="domain">
    <text evidence="10">The DHHC domain is required for palmitoyltransferase activity.</text>
</comment>
<keyword evidence="3 10" id="KW-0808">Transferase</keyword>
<evidence type="ECO:0000256" key="3">
    <source>
        <dbReference type="ARBA" id="ARBA00022679"/>
    </source>
</evidence>
<reference evidence="12" key="1">
    <citation type="submission" date="2021-01" db="EMBL/GenBank/DDBJ databases">
        <authorList>
            <consortium name="Genoscope - CEA"/>
            <person name="William W."/>
        </authorList>
    </citation>
    <scope>NUCLEOTIDE SEQUENCE</scope>
</reference>
<dbReference type="InterPro" id="IPR039859">
    <property type="entry name" value="PFA4/ZDH16/20/ERF2-like"/>
</dbReference>
<feature type="domain" description="Palmitoyltransferase DHHC" evidence="11">
    <location>
        <begin position="95"/>
        <end position="223"/>
    </location>
</feature>
<keyword evidence="4 10" id="KW-0812">Transmembrane</keyword>
<name>A0A8S1QZQ9_9CILI</name>
<dbReference type="OrthoDB" id="9909019at2759"/>
<dbReference type="PANTHER" id="PTHR22883">
    <property type="entry name" value="ZINC FINGER DHHC DOMAIN CONTAINING PROTEIN"/>
    <property type="match status" value="1"/>
</dbReference>
<keyword evidence="8" id="KW-0449">Lipoprotein</keyword>
<protein>
    <recommendedName>
        <fullName evidence="10">Palmitoyltransferase</fullName>
        <ecNumber evidence="10">2.3.1.225</ecNumber>
    </recommendedName>
</protein>
<keyword evidence="7" id="KW-0564">Palmitate</keyword>
<evidence type="ECO:0000256" key="7">
    <source>
        <dbReference type="ARBA" id="ARBA00023139"/>
    </source>
</evidence>
<evidence type="ECO:0000313" key="13">
    <source>
        <dbReference type="Proteomes" id="UP000692954"/>
    </source>
</evidence>
<gene>
    <name evidence="12" type="ORF">PSON_ATCC_30995.1.T1250108</name>
</gene>
<sequence>MAVPLQVYELGNACKKFLFSAELIGMLTLLTFQNKLTLIIGIRLLIETFAAGYFYLKCSDSAGEPIQEQQDYEMGEISFSSQRGDNGQFESQTPDRNECQECKIVQPYRTKHCSKCQKCIPKYDHHCFWIGGCVGELNHRMYWLFLFFQCLLCFDALLQFQNQFTFYSIYDEEFGHDQYQPYYFFILIMAATSFGFGIFTGTLLIYHTMLILTGKTTWEHTKRDKISYLNFYPKYYHPYNYGFIENIKLTFFHKSILSHWIPPQKDQIQEQCNIFDNKYYSCC</sequence>
<comment type="similarity">
    <text evidence="2 10">Belongs to the DHHC palmitoyltransferase family.</text>
</comment>
<dbReference type="Proteomes" id="UP000692954">
    <property type="component" value="Unassembled WGS sequence"/>
</dbReference>
<dbReference type="EMBL" id="CAJJDN010000125">
    <property type="protein sequence ID" value="CAD8120292.1"/>
    <property type="molecule type" value="Genomic_DNA"/>
</dbReference>
<evidence type="ECO:0000256" key="6">
    <source>
        <dbReference type="ARBA" id="ARBA00023136"/>
    </source>
</evidence>
<evidence type="ECO:0000313" key="12">
    <source>
        <dbReference type="EMBL" id="CAD8120292.1"/>
    </source>
</evidence>
<feature type="transmembrane region" description="Helical" evidence="10">
    <location>
        <begin position="142"/>
        <end position="162"/>
    </location>
</feature>
<dbReference type="InterPro" id="IPR001594">
    <property type="entry name" value="Palmitoyltrfase_DHHC"/>
</dbReference>
<dbReference type="GO" id="GO:0006612">
    <property type="term" value="P:protein targeting to membrane"/>
    <property type="evidence" value="ECO:0007669"/>
    <property type="project" value="TreeGrafter"/>
</dbReference>
<keyword evidence="13" id="KW-1185">Reference proteome</keyword>
<proteinExistence type="inferred from homology"/>
<evidence type="ECO:0000256" key="2">
    <source>
        <dbReference type="ARBA" id="ARBA00008574"/>
    </source>
</evidence>
<evidence type="ECO:0000256" key="1">
    <source>
        <dbReference type="ARBA" id="ARBA00004127"/>
    </source>
</evidence>
<evidence type="ECO:0000256" key="8">
    <source>
        <dbReference type="ARBA" id="ARBA00023288"/>
    </source>
</evidence>
<organism evidence="12 13">
    <name type="scientific">Paramecium sonneborni</name>
    <dbReference type="NCBI Taxonomy" id="65129"/>
    <lineage>
        <taxon>Eukaryota</taxon>
        <taxon>Sar</taxon>
        <taxon>Alveolata</taxon>
        <taxon>Ciliophora</taxon>
        <taxon>Intramacronucleata</taxon>
        <taxon>Oligohymenophorea</taxon>
        <taxon>Peniculida</taxon>
        <taxon>Parameciidae</taxon>
        <taxon>Paramecium</taxon>
    </lineage>
</organism>
<dbReference type="AlphaFoldDB" id="A0A8S1QZQ9"/>
<dbReference type="GO" id="GO:0019706">
    <property type="term" value="F:protein-cysteine S-palmitoyltransferase activity"/>
    <property type="evidence" value="ECO:0007669"/>
    <property type="project" value="UniProtKB-EC"/>
</dbReference>
<dbReference type="PROSITE" id="PS50216">
    <property type="entry name" value="DHHC"/>
    <property type="match status" value="1"/>
</dbReference>
<accession>A0A8S1QZQ9</accession>
<comment type="caution">
    <text evidence="12">The sequence shown here is derived from an EMBL/GenBank/DDBJ whole genome shotgun (WGS) entry which is preliminary data.</text>
</comment>
<comment type="subcellular location">
    <subcellularLocation>
        <location evidence="1">Endomembrane system</location>
        <topology evidence="1">Multi-pass membrane protein</topology>
    </subcellularLocation>
</comment>
<evidence type="ECO:0000256" key="5">
    <source>
        <dbReference type="ARBA" id="ARBA00022989"/>
    </source>
</evidence>
<evidence type="ECO:0000256" key="9">
    <source>
        <dbReference type="ARBA" id="ARBA00023315"/>
    </source>
</evidence>
<dbReference type="GO" id="GO:0005783">
    <property type="term" value="C:endoplasmic reticulum"/>
    <property type="evidence" value="ECO:0007669"/>
    <property type="project" value="TreeGrafter"/>
</dbReference>